<proteinExistence type="predicted"/>
<gene>
    <name evidence="2" type="ORF">LMG28138_01426</name>
</gene>
<keyword evidence="3" id="KW-1185">Reference proteome</keyword>
<feature type="signal peptide" evidence="1">
    <location>
        <begin position="1"/>
        <end position="28"/>
    </location>
</feature>
<dbReference type="EMBL" id="CADIKM010000004">
    <property type="protein sequence ID" value="CAB3782045.1"/>
    <property type="molecule type" value="Genomic_DNA"/>
</dbReference>
<dbReference type="Pfam" id="PF10048">
    <property type="entry name" value="DUF2282"/>
    <property type="match status" value="1"/>
</dbReference>
<keyword evidence="1" id="KW-0732">Signal</keyword>
<dbReference type="InterPro" id="IPR018740">
    <property type="entry name" value="DUF2282_membr"/>
</dbReference>
<protein>
    <submittedName>
        <fullName evidence="2">Uncharacterized protein</fullName>
    </submittedName>
</protein>
<evidence type="ECO:0000313" key="2">
    <source>
        <dbReference type="EMBL" id="CAB3782045.1"/>
    </source>
</evidence>
<sequence>MNAKITRQALVAVALAGLATAGMSAAQAEDTNVKCFGVAKAGQNDCASKTSHSCAGQSKVDNDKQDFKTIPKGTCEKMGGTVGT</sequence>
<evidence type="ECO:0000313" key="3">
    <source>
        <dbReference type="Proteomes" id="UP000494115"/>
    </source>
</evidence>
<organism evidence="2 3">
    <name type="scientific">Pararobbsia alpina</name>
    <dbReference type="NCBI Taxonomy" id="621374"/>
    <lineage>
        <taxon>Bacteria</taxon>
        <taxon>Pseudomonadati</taxon>
        <taxon>Pseudomonadota</taxon>
        <taxon>Betaproteobacteria</taxon>
        <taxon>Burkholderiales</taxon>
        <taxon>Burkholderiaceae</taxon>
        <taxon>Pararobbsia</taxon>
    </lineage>
</organism>
<feature type="chain" id="PRO_5029016623" evidence="1">
    <location>
        <begin position="29"/>
        <end position="84"/>
    </location>
</feature>
<name>A0A6S7AYT5_9BURK</name>
<dbReference type="Proteomes" id="UP000494115">
    <property type="component" value="Unassembled WGS sequence"/>
</dbReference>
<evidence type="ECO:0000256" key="1">
    <source>
        <dbReference type="SAM" id="SignalP"/>
    </source>
</evidence>
<dbReference type="AlphaFoldDB" id="A0A6S7AYT5"/>
<accession>A0A6S7AYT5</accession>
<dbReference type="RefSeq" id="WP_175104028.1">
    <property type="nucleotide sequence ID" value="NZ_CADIKM010000004.1"/>
</dbReference>
<reference evidence="2 3" key="1">
    <citation type="submission" date="2020-04" db="EMBL/GenBank/DDBJ databases">
        <authorList>
            <person name="De Canck E."/>
        </authorList>
    </citation>
    <scope>NUCLEOTIDE SEQUENCE [LARGE SCALE GENOMIC DNA]</scope>
    <source>
        <strain evidence="2 3">LMG 28138</strain>
    </source>
</reference>